<gene>
    <name evidence="2" type="ORF">AVDCRST_MAG05-2317</name>
</gene>
<organism evidence="2">
    <name type="scientific">uncultured Rubrobacteraceae bacterium</name>
    <dbReference type="NCBI Taxonomy" id="349277"/>
    <lineage>
        <taxon>Bacteria</taxon>
        <taxon>Bacillati</taxon>
        <taxon>Actinomycetota</taxon>
        <taxon>Rubrobacteria</taxon>
        <taxon>Rubrobacterales</taxon>
        <taxon>Rubrobacteraceae</taxon>
        <taxon>environmental samples</taxon>
    </lineage>
</organism>
<accession>A0A6J4SPA7</accession>
<name>A0A6J4SPA7_9ACTN</name>
<protein>
    <submittedName>
        <fullName evidence="2">Uncharacterized protein</fullName>
    </submittedName>
</protein>
<reference evidence="2" key="1">
    <citation type="submission" date="2020-02" db="EMBL/GenBank/DDBJ databases">
        <authorList>
            <person name="Meier V. D."/>
        </authorList>
    </citation>
    <scope>NUCLEOTIDE SEQUENCE</scope>
    <source>
        <strain evidence="2">AVDCRST_MAG05</strain>
    </source>
</reference>
<feature type="region of interest" description="Disordered" evidence="1">
    <location>
        <begin position="1"/>
        <end position="43"/>
    </location>
</feature>
<feature type="non-terminal residue" evidence="2">
    <location>
        <position position="67"/>
    </location>
</feature>
<feature type="compositionally biased region" description="Basic residues" evidence="1">
    <location>
        <begin position="16"/>
        <end position="25"/>
    </location>
</feature>
<sequence>GQAARRRGAGFAGARRPLRAARASRPRPAAGRPRLPAGQPHGVLSYRAHDPALRRWHRCPERFAAPL</sequence>
<feature type="non-terminal residue" evidence="2">
    <location>
        <position position="1"/>
    </location>
</feature>
<dbReference type="AlphaFoldDB" id="A0A6J4SPA7"/>
<feature type="compositionally biased region" description="Low complexity" evidence="1">
    <location>
        <begin position="26"/>
        <end position="38"/>
    </location>
</feature>
<dbReference type="EMBL" id="CADCVM010000247">
    <property type="protein sequence ID" value="CAA9498942.1"/>
    <property type="molecule type" value="Genomic_DNA"/>
</dbReference>
<evidence type="ECO:0000256" key="1">
    <source>
        <dbReference type="SAM" id="MobiDB-lite"/>
    </source>
</evidence>
<evidence type="ECO:0000313" key="2">
    <source>
        <dbReference type="EMBL" id="CAA9498942.1"/>
    </source>
</evidence>
<proteinExistence type="predicted"/>